<feature type="transmembrane region" description="Helical" evidence="1">
    <location>
        <begin position="55"/>
        <end position="76"/>
    </location>
</feature>
<proteinExistence type="predicted"/>
<evidence type="ECO:0000313" key="3">
    <source>
        <dbReference type="EMBL" id="WHS64275.1"/>
    </source>
</evidence>
<dbReference type="InterPro" id="IPR025698">
    <property type="entry name" value="2TM_dom"/>
</dbReference>
<dbReference type="EMBL" id="CP125947">
    <property type="protein sequence ID" value="WHS64275.1"/>
    <property type="molecule type" value="Genomic_DNA"/>
</dbReference>
<dbReference type="Pfam" id="PF13239">
    <property type="entry name" value="2TM"/>
    <property type="match status" value="1"/>
</dbReference>
<keyword evidence="4" id="KW-1185">Reference proteome</keyword>
<dbReference type="Proteomes" id="UP001240697">
    <property type="component" value="Chromosome"/>
</dbReference>
<keyword evidence="1" id="KW-1133">Transmembrane helix</keyword>
<accession>A0ABY8SNI8</accession>
<organism evidence="3 4">
    <name type="scientific">Comamonas resistens</name>
    <dbReference type="NCBI Taxonomy" id="3046670"/>
    <lineage>
        <taxon>Bacteria</taxon>
        <taxon>Pseudomonadati</taxon>
        <taxon>Pseudomonadota</taxon>
        <taxon>Betaproteobacteria</taxon>
        <taxon>Burkholderiales</taxon>
        <taxon>Comamonadaceae</taxon>
        <taxon>Comamonas</taxon>
    </lineage>
</organism>
<name>A0ABY8SNI8_9BURK</name>
<keyword evidence="1" id="KW-0472">Membrane</keyword>
<reference evidence="3 4" key="1">
    <citation type="submission" date="2023-05" db="EMBL/GenBank/DDBJ databases">
        <authorList>
            <person name="Yin Y."/>
            <person name="Lu Z."/>
        </authorList>
    </citation>
    <scope>NUCLEOTIDE SEQUENCE [LARGE SCALE GENOMIC DNA]</scope>
    <source>
        <strain evidence="3 4">ZM22</strain>
    </source>
</reference>
<protein>
    <submittedName>
        <fullName evidence="3">2TM domain-containing protein</fullName>
    </submittedName>
</protein>
<keyword evidence="1" id="KW-0812">Transmembrane</keyword>
<gene>
    <name evidence="3" type="ORF">QMY55_17450</name>
</gene>
<evidence type="ECO:0000256" key="1">
    <source>
        <dbReference type="SAM" id="Phobius"/>
    </source>
</evidence>
<feature type="transmembrane region" description="Helical" evidence="1">
    <location>
        <begin position="27"/>
        <end position="49"/>
    </location>
</feature>
<sequence>MSTFNHTLADSPDEQLKMARRRARMKLGWYLHATVYILVNLGLTTLAALQGRHWAVYPAIFWGLGLAMHGAAVWISSPRSALWTRMVDKELRAMQSLNKK</sequence>
<evidence type="ECO:0000259" key="2">
    <source>
        <dbReference type="Pfam" id="PF13239"/>
    </source>
</evidence>
<feature type="domain" description="2TM" evidence="2">
    <location>
        <begin position="18"/>
        <end position="78"/>
    </location>
</feature>
<dbReference type="RefSeq" id="WP_283485416.1">
    <property type="nucleotide sequence ID" value="NZ_CP125947.1"/>
</dbReference>
<evidence type="ECO:0000313" key="4">
    <source>
        <dbReference type="Proteomes" id="UP001240697"/>
    </source>
</evidence>